<sequence>MSYTPLANPPGYEDEVRTGPSADPLDDDFKYSVNVAGCDLSVRQMFIRKVYALLTVQILLTVAVGWGIRANPDLQKWCMNNMWLYIVSIVGTFGFLIATAFKAKQYPLNLFLLTGFTICESYGIGLMCSFVESDVVVKALLLTLVIFVGLTLFAFQSTYDFTQWQGVLGMSLWALLGFGLVMMFFPGQSSTVEMVYAGLGALIFAVYVIVDTQSIMKKVHLDDEIMSAMQLYLDVVNLFLFILRILQNQNDN</sequence>
<dbReference type="GO" id="GO:0016020">
    <property type="term" value="C:membrane"/>
    <property type="evidence" value="ECO:0007669"/>
    <property type="project" value="UniProtKB-SubCell"/>
</dbReference>
<organism evidence="6 7">
    <name type="scientific">Diutina rugosa</name>
    <name type="common">Yeast</name>
    <name type="synonym">Candida rugosa</name>
    <dbReference type="NCBI Taxonomy" id="5481"/>
    <lineage>
        <taxon>Eukaryota</taxon>
        <taxon>Fungi</taxon>
        <taxon>Dikarya</taxon>
        <taxon>Ascomycota</taxon>
        <taxon>Saccharomycotina</taxon>
        <taxon>Pichiomycetes</taxon>
        <taxon>Debaryomycetaceae</taxon>
        <taxon>Diutina</taxon>
    </lineage>
</organism>
<feature type="transmembrane region" description="Helical" evidence="5">
    <location>
        <begin position="191"/>
        <end position="210"/>
    </location>
</feature>
<dbReference type="Proteomes" id="UP000449547">
    <property type="component" value="Unassembled WGS sequence"/>
</dbReference>
<reference evidence="6 7" key="1">
    <citation type="submission" date="2019-07" db="EMBL/GenBank/DDBJ databases">
        <title>Genome assembly of two rare yeast pathogens: Diutina rugosa and Trichomonascus ciferrii.</title>
        <authorList>
            <person name="Mixao V."/>
            <person name="Saus E."/>
            <person name="Hansen A."/>
            <person name="Lass-Flor C."/>
            <person name="Gabaldon T."/>
        </authorList>
    </citation>
    <scope>NUCLEOTIDE SEQUENCE [LARGE SCALE GENOMIC DNA]</scope>
    <source>
        <strain evidence="6 7">CBS 613</strain>
    </source>
</reference>
<keyword evidence="3 5" id="KW-1133">Transmembrane helix</keyword>
<feature type="transmembrane region" description="Helical" evidence="5">
    <location>
        <begin position="50"/>
        <end position="70"/>
    </location>
</feature>
<evidence type="ECO:0000256" key="2">
    <source>
        <dbReference type="ARBA" id="ARBA00022692"/>
    </source>
</evidence>
<evidence type="ECO:0000313" key="6">
    <source>
        <dbReference type="EMBL" id="KAA8907280.1"/>
    </source>
</evidence>
<dbReference type="OMA" id="FGVMSLY"/>
<dbReference type="Pfam" id="PF01027">
    <property type="entry name" value="Bax1-I"/>
    <property type="match status" value="1"/>
</dbReference>
<evidence type="ECO:0000256" key="4">
    <source>
        <dbReference type="ARBA" id="ARBA00023136"/>
    </source>
</evidence>
<dbReference type="RefSeq" id="XP_034014589.1">
    <property type="nucleotide sequence ID" value="XM_034158867.1"/>
</dbReference>
<feature type="transmembrane region" description="Helical" evidence="5">
    <location>
        <begin position="108"/>
        <end position="130"/>
    </location>
</feature>
<keyword evidence="4 5" id="KW-0472">Membrane</keyword>
<accession>A0A642UXN9</accession>
<dbReference type="InterPro" id="IPR006214">
    <property type="entry name" value="Bax_inhibitor_1-related"/>
</dbReference>
<dbReference type="VEuPathDB" id="FungiDB:DIURU_000600"/>
<comment type="similarity">
    <text evidence="5">Belongs to the BI1 family.</text>
</comment>
<dbReference type="PANTHER" id="PTHR23291">
    <property type="entry name" value="BAX INHIBITOR-RELATED"/>
    <property type="match status" value="1"/>
</dbReference>
<dbReference type="AlphaFoldDB" id="A0A642UXN9"/>
<dbReference type="CDD" id="cd10429">
    <property type="entry name" value="GAAP_like"/>
    <property type="match status" value="1"/>
</dbReference>
<feature type="transmembrane region" description="Helical" evidence="5">
    <location>
        <begin position="167"/>
        <end position="185"/>
    </location>
</feature>
<protein>
    <submittedName>
        <fullName evidence="6">Uncharacterized protein</fullName>
    </submittedName>
</protein>
<comment type="caution">
    <text evidence="6">The sequence shown here is derived from an EMBL/GenBank/DDBJ whole genome shotgun (WGS) entry which is preliminary data.</text>
</comment>
<feature type="transmembrane region" description="Helical" evidence="5">
    <location>
        <begin position="82"/>
        <end position="101"/>
    </location>
</feature>
<evidence type="ECO:0000256" key="1">
    <source>
        <dbReference type="ARBA" id="ARBA00004141"/>
    </source>
</evidence>
<feature type="transmembrane region" description="Helical" evidence="5">
    <location>
        <begin position="136"/>
        <end position="155"/>
    </location>
</feature>
<name>A0A642UXN9_DIURU</name>
<evidence type="ECO:0000313" key="7">
    <source>
        <dbReference type="Proteomes" id="UP000449547"/>
    </source>
</evidence>
<proteinExistence type="inferred from homology"/>
<evidence type="ECO:0000256" key="5">
    <source>
        <dbReference type="RuleBase" id="RU004379"/>
    </source>
</evidence>
<gene>
    <name evidence="6" type="ORF">DIURU_000600</name>
</gene>
<keyword evidence="2 5" id="KW-0812">Transmembrane</keyword>
<keyword evidence="7" id="KW-1185">Reference proteome</keyword>
<dbReference type="OrthoDB" id="7933078at2759"/>
<dbReference type="PANTHER" id="PTHR23291:SF50">
    <property type="entry name" value="PROTEIN LIFEGUARD 4"/>
    <property type="match status" value="1"/>
</dbReference>
<dbReference type="EMBL" id="SWFT01000026">
    <property type="protein sequence ID" value="KAA8907280.1"/>
    <property type="molecule type" value="Genomic_DNA"/>
</dbReference>
<comment type="subcellular location">
    <subcellularLocation>
        <location evidence="1">Membrane</location>
        <topology evidence="1">Multi-pass membrane protein</topology>
    </subcellularLocation>
</comment>
<dbReference type="GeneID" id="54779253"/>
<evidence type="ECO:0000256" key="3">
    <source>
        <dbReference type="ARBA" id="ARBA00022989"/>
    </source>
</evidence>